<proteinExistence type="predicted"/>
<gene>
    <name evidence="1" type="ORF">KH327_06005</name>
</gene>
<reference evidence="1" key="1">
    <citation type="submission" date="2021-02" db="EMBL/GenBank/DDBJ databases">
        <title>Infant gut strain persistence is associated with maternal origin, phylogeny, and functional potential including surface adhesion and iron acquisition.</title>
        <authorList>
            <person name="Lou Y.C."/>
        </authorList>
    </citation>
    <scope>NUCLEOTIDE SEQUENCE</scope>
    <source>
        <strain evidence="1">L3_060_052G1_dasL3_060_052G1_concoct_1</strain>
    </source>
</reference>
<dbReference type="RefSeq" id="WP_278637935.1">
    <property type="nucleotide sequence ID" value="NZ_JAGZZP010000010.1"/>
</dbReference>
<evidence type="ECO:0000313" key="1">
    <source>
        <dbReference type="EMBL" id="MBS6535367.1"/>
    </source>
</evidence>
<dbReference type="EMBL" id="JAGZZP010000010">
    <property type="protein sequence ID" value="MBS6535367.1"/>
    <property type="molecule type" value="Genomic_DNA"/>
</dbReference>
<accession>A0A943XUZ2</accession>
<comment type="caution">
    <text evidence="1">The sequence shown here is derived from an EMBL/GenBank/DDBJ whole genome shotgun (WGS) entry which is preliminary data.</text>
</comment>
<dbReference type="AlphaFoldDB" id="A0A943XUZ2"/>
<organism evidence="1 2">
    <name type="scientific">Peptoniphilus harei</name>
    <dbReference type="NCBI Taxonomy" id="54005"/>
    <lineage>
        <taxon>Bacteria</taxon>
        <taxon>Bacillati</taxon>
        <taxon>Bacillota</taxon>
        <taxon>Tissierellia</taxon>
        <taxon>Tissierellales</taxon>
        <taxon>Peptoniphilaceae</taxon>
        <taxon>Peptoniphilus</taxon>
    </lineage>
</organism>
<evidence type="ECO:0000313" key="2">
    <source>
        <dbReference type="Proteomes" id="UP000748991"/>
    </source>
</evidence>
<name>A0A943XUZ2_9FIRM</name>
<dbReference type="Proteomes" id="UP000748991">
    <property type="component" value="Unassembled WGS sequence"/>
</dbReference>
<protein>
    <submittedName>
        <fullName evidence="1">Uncharacterized protein</fullName>
    </submittedName>
</protein>
<sequence length="61" mass="7557">MEYDRDLIKEIYEDLESYKDGDMNLEEFKSKYSYLGYGGIDYFIQSYYNFEEEVEYNQEED</sequence>